<name>A0AAN7AHW2_9PEZI</name>
<dbReference type="SUPFAM" id="SSF51905">
    <property type="entry name" value="FAD/NAD(P)-binding domain"/>
    <property type="match status" value="1"/>
</dbReference>
<accession>A0AAN7AHW2</accession>
<dbReference type="GO" id="GO:0016491">
    <property type="term" value="F:oxidoreductase activity"/>
    <property type="evidence" value="ECO:0007669"/>
    <property type="project" value="InterPro"/>
</dbReference>
<keyword evidence="4" id="KW-1185">Reference proteome</keyword>
<evidence type="ECO:0000259" key="2">
    <source>
        <dbReference type="Pfam" id="PF01593"/>
    </source>
</evidence>
<evidence type="ECO:0000256" key="1">
    <source>
        <dbReference type="SAM" id="Phobius"/>
    </source>
</evidence>
<keyword evidence="1" id="KW-0812">Transmembrane</keyword>
<reference evidence="3" key="1">
    <citation type="journal article" date="2023" name="Mol. Phylogenet. Evol.">
        <title>Genome-scale phylogeny and comparative genomics of the fungal order Sordariales.</title>
        <authorList>
            <person name="Hensen N."/>
            <person name="Bonometti L."/>
            <person name="Westerberg I."/>
            <person name="Brannstrom I.O."/>
            <person name="Guillou S."/>
            <person name="Cros-Aarteil S."/>
            <person name="Calhoun S."/>
            <person name="Haridas S."/>
            <person name="Kuo A."/>
            <person name="Mondo S."/>
            <person name="Pangilinan J."/>
            <person name="Riley R."/>
            <person name="LaButti K."/>
            <person name="Andreopoulos B."/>
            <person name="Lipzen A."/>
            <person name="Chen C."/>
            <person name="Yan M."/>
            <person name="Daum C."/>
            <person name="Ng V."/>
            <person name="Clum A."/>
            <person name="Steindorff A."/>
            <person name="Ohm R.A."/>
            <person name="Martin F."/>
            <person name="Silar P."/>
            <person name="Natvig D.O."/>
            <person name="Lalanne C."/>
            <person name="Gautier V."/>
            <person name="Ament-Velasquez S.L."/>
            <person name="Kruys A."/>
            <person name="Hutchinson M.I."/>
            <person name="Powell A.J."/>
            <person name="Barry K."/>
            <person name="Miller A.N."/>
            <person name="Grigoriev I.V."/>
            <person name="Debuchy R."/>
            <person name="Gladieux P."/>
            <person name="Hiltunen Thoren M."/>
            <person name="Johannesson H."/>
        </authorList>
    </citation>
    <scope>NUCLEOTIDE SEQUENCE</scope>
    <source>
        <strain evidence="3">PSN309</strain>
    </source>
</reference>
<keyword evidence="1" id="KW-1133">Transmembrane helix</keyword>
<comment type="caution">
    <text evidence="3">The sequence shown here is derived from an EMBL/GenBank/DDBJ whole genome shotgun (WGS) entry which is preliminary data.</text>
</comment>
<dbReference type="AlphaFoldDB" id="A0AAN7AHW2"/>
<evidence type="ECO:0000313" key="3">
    <source>
        <dbReference type="EMBL" id="KAK4186592.1"/>
    </source>
</evidence>
<feature type="domain" description="Amine oxidase" evidence="2">
    <location>
        <begin position="21"/>
        <end position="434"/>
    </location>
</feature>
<organism evidence="3 4">
    <name type="scientific">Podospora australis</name>
    <dbReference type="NCBI Taxonomy" id="1536484"/>
    <lineage>
        <taxon>Eukaryota</taxon>
        <taxon>Fungi</taxon>
        <taxon>Dikarya</taxon>
        <taxon>Ascomycota</taxon>
        <taxon>Pezizomycotina</taxon>
        <taxon>Sordariomycetes</taxon>
        <taxon>Sordariomycetidae</taxon>
        <taxon>Sordariales</taxon>
        <taxon>Podosporaceae</taxon>
        <taxon>Podospora</taxon>
    </lineage>
</organism>
<dbReference type="Proteomes" id="UP001302126">
    <property type="component" value="Unassembled WGS sequence"/>
</dbReference>
<dbReference type="Pfam" id="PF01593">
    <property type="entry name" value="Amino_oxidase"/>
    <property type="match status" value="1"/>
</dbReference>
<dbReference type="PANTHER" id="PTHR42923:SF17">
    <property type="entry name" value="AMINE OXIDASE DOMAIN-CONTAINING PROTEIN"/>
    <property type="match status" value="1"/>
</dbReference>
<dbReference type="InterPro" id="IPR050464">
    <property type="entry name" value="Zeta_carotene_desat/Oxidored"/>
</dbReference>
<evidence type="ECO:0000313" key="4">
    <source>
        <dbReference type="Proteomes" id="UP001302126"/>
    </source>
</evidence>
<feature type="transmembrane region" description="Helical" evidence="1">
    <location>
        <begin position="463"/>
        <end position="484"/>
    </location>
</feature>
<dbReference type="EMBL" id="MU864420">
    <property type="protein sequence ID" value="KAK4186592.1"/>
    <property type="molecule type" value="Genomic_DNA"/>
</dbReference>
<dbReference type="PANTHER" id="PTHR42923">
    <property type="entry name" value="PROTOPORPHYRINOGEN OXIDASE"/>
    <property type="match status" value="1"/>
</dbReference>
<dbReference type="InterPro" id="IPR002937">
    <property type="entry name" value="Amino_oxidase"/>
</dbReference>
<sequence length="516" mass="58498">MLQQGNPYPRKKVAVVGSGSAGIAALWALNRSPHDVYLYDSSDRLGGHTNTVEFKRGKYKAMVDTGFIAMNEATYPNFLNFLRRIKVPVVPTEMSFSVSRDNGYFEWAGSTFDTVFCQRSNLFSPKMWRMVFDVLRFNQFAIDVLRTDKPNVEETIGEYLEREGYSHVFRDRYLIPMTAAIWSTSPDKCTLDFPIVTLVRFLWNHHLLSTSARRPRWLTIANGSKSYIDTVMKGFPSNHLRLKTRVTAVTNEPDGRVRLHTAEGKSEVFDHVVLATHGDTAYSIIRDSASEEERSILEQFHTSENEVVLHSDLSFMPRSYKAWSSWNSMTKSSPLTGSGNVDQVSLTYNMNILQHIPRQAFGDVLVTLNPLHQPNPKTVQGRFTYRHALYTPNAIHAQERLQEIQNKRGISYAGAWTKYGFHEDGFSSGLKVAVEHLGANIPFKFQDSTYARGRRPGVGIIDWLMRLLIMIIQLLLVAVFDRVAGGLKRTKRLASRVNSSGSPAIKGRVKVHEKTN</sequence>
<protein>
    <submittedName>
        <fullName evidence="3">Glutamate synthase 1 [NADH], chloroplastic</fullName>
    </submittedName>
</protein>
<proteinExistence type="predicted"/>
<dbReference type="InterPro" id="IPR036188">
    <property type="entry name" value="FAD/NAD-bd_sf"/>
</dbReference>
<gene>
    <name evidence="3" type="ORF">QBC35DRAFT_386953</name>
</gene>
<reference evidence="3" key="2">
    <citation type="submission" date="2023-05" db="EMBL/GenBank/DDBJ databases">
        <authorList>
            <consortium name="Lawrence Berkeley National Laboratory"/>
            <person name="Steindorff A."/>
            <person name="Hensen N."/>
            <person name="Bonometti L."/>
            <person name="Westerberg I."/>
            <person name="Brannstrom I.O."/>
            <person name="Guillou S."/>
            <person name="Cros-Aarteil S."/>
            <person name="Calhoun S."/>
            <person name="Haridas S."/>
            <person name="Kuo A."/>
            <person name="Mondo S."/>
            <person name="Pangilinan J."/>
            <person name="Riley R."/>
            <person name="Labutti K."/>
            <person name="Andreopoulos B."/>
            <person name="Lipzen A."/>
            <person name="Chen C."/>
            <person name="Yanf M."/>
            <person name="Daum C."/>
            <person name="Ng V."/>
            <person name="Clum A."/>
            <person name="Ohm R."/>
            <person name="Martin F."/>
            <person name="Silar P."/>
            <person name="Natvig D."/>
            <person name="Lalanne C."/>
            <person name="Gautier V."/>
            <person name="Ament-Velasquez S.L."/>
            <person name="Kruys A."/>
            <person name="Hutchinson M.I."/>
            <person name="Powell A.J."/>
            <person name="Barry K."/>
            <person name="Miller A.N."/>
            <person name="Grigoriev I.V."/>
            <person name="Debuchy R."/>
            <person name="Gladieux P."/>
            <person name="Thoren M.H."/>
            <person name="Johannesson H."/>
        </authorList>
    </citation>
    <scope>NUCLEOTIDE SEQUENCE</scope>
    <source>
        <strain evidence="3">PSN309</strain>
    </source>
</reference>
<keyword evidence="1" id="KW-0472">Membrane</keyword>
<dbReference type="Gene3D" id="3.50.50.60">
    <property type="entry name" value="FAD/NAD(P)-binding domain"/>
    <property type="match status" value="1"/>
</dbReference>